<feature type="domain" description="Type ISP restriction-modification enzyme LLaBIII C-terminal specificity" evidence="7">
    <location>
        <begin position="657"/>
        <end position="1000"/>
    </location>
</feature>
<sequence length="1021" mass="119966">MSKQLINQYYNQRDNLKRVGVTNEMAIKQPFDNLLLNLASAKHYVYATEVTIKNENGKNVRPDGILMNELRIHKGYVESKDTNDTLDEEINKKLYKDGYPKNNIIFQDSIFAVLIQNNVEIARVEMADADKLEKILNQFIDYVPEYIEKFNEALEKFKEDIPVIVATLRQTIDLEYTKNEAFITGFKVFFEMCQKEINPHIAKEDIREMIIQHILTEDIFKAIFDEADFHHENNIARQLEILVNTFMTRAMRLNQLSGINHYYKTINTQAALVADHHEKQKFLKIVYENFYKVYNPKGADKLGVVYTPNEIVRFMVESTDYLLLKHFNKQLADKNVHILDPATGTGTFITDIIDYIPSQYIEHKYKHEIFANEVAILPYYIANLNIEYTFKQKMQKYIEFPNSCFVDTLDNIDGLKYEGKQGNIFGFSSENAERIKRQNEQKISVIIGNPPYNANQINFNDNNKNREYPDIDERIKNTYVKKSIAQKTKVYDMYARFYRWATDRLEHNGVIAFITNRSFIDSKTFDGFRKSVQDEFDYCYIVDLKGDVRGKNKDVAAKSNVFGIRTGVAILFLIKKENEINADQEEIKIKYIEISDNLPKKEKLAFLTNHKFSQLVFKSVISNKNNDWINQADNSEWQDYVQLVSKNAKLGKGNETIFTLYAYGTSTNRDEWVYDFSSKNLLSKAKFLSKEYNSFVKNNELKTTIKLSEGLQSNFKRKLKSKFDKNLIKQVIYRPFIIKQYYAEKLFSDRLTQNHYVCFGKNLDKHNKIINIINHSRLNFMVFSTKSLCDASFCGEGTPNISLYRYDENGNRHDNITDWGLSQFQVHYAPTLSKFKTLTEFPNGITKEAIFYYTYAVLHNPEYRKKYELNLKREFPRLPFYDDFFKWVAWGKQLMDLHINYETVEPFDLQVVDNTHLVKDKNYKLKVKLKADKVNNIIAIDEHTFLHGIPQSAWLYKLGNRSAIEWVLDQYKEKKIVDKTIAEQFDTYRFADYKEYVIDLLKRVCTVSVETMTIVEGMNQE</sequence>
<evidence type="ECO:0000256" key="5">
    <source>
        <dbReference type="ARBA" id="ARBA00047942"/>
    </source>
</evidence>
<dbReference type="GO" id="GO:0006304">
    <property type="term" value="P:DNA modification"/>
    <property type="evidence" value="ECO:0007669"/>
    <property type="project" value="InterPro"/>
</dbReference>
<dbReference type="EC" id="2.1.1.72" evidence="1"/>
<dbReference type="InterPro" id="IPR029063">
    <property type="entry name" value="SAM-dependent_MTases_sf"/>
</dbReference>
<accession>A0A2H3K995</accession>
<dbReference type="Pfam" id="PF22240">
    <property type="entry name" value="ISP_coupler"/>
    <property type="match status" value="1"/>
</dbReference>
<dbReference type="OrthoDB" id="9759819at2"/>
<comment type="caution">
    <text evidence="9">The sequence shown here is derived from an EMBL/GenBank/DDBJ whole genome shotgun (WGS) entry which is preliminary data.</text>
</comment>
<keyword evidence="3 9" id="KW-0808">Transferase</keyword>
<evidence type="ECO:0000256" key="3">
    <source>
        <dbReference type="ARBA" id="ARBA00022679"/>
    </source>
</evidence>
<dbReference type="PANTHER" id="PTHR33841:SF1">
    <property type="entry name" value="DNA METHYLTRANSFERASE A"/>
    <property type="match status" value="1"/>
</dbReference>
<dbReference type="PANTHER" id="PTHR33841">
    <property type="entry name" value="DNA METHYLTRANSFERASE YEEA-RELATED"/>
    <property type="match status" value="1"/>
</dbReference>
<dbReference type="Pfam" id="PF07669">
    <property type="entry name" value="Eco57I"/>
    <property type="match status" value="1"/>
</dbReference>
<evidence type="ECO:0000256" key="4">
    <source>
        <dbReference type="ARBA" id="ARBA00022691"/>
    </source>
</evidence>
<evidence type="ECO:0000259" key="8">
    <source>
        <dbReference type="Pfam" id="PF22240"/>
    </source>
</evidence>
<keyword evidence="2 9" id="KW-0489">Methyltransferase</keyword>
<dbReference type="GO" id="GO:0032259">
    <property type="term" value="P:methylation"/>
    <property type="evidence" value="ECO:0007669"/>
    <property type="project" value="UniProtKB-KW"/>
</dbReference>
<dbReference type="AlphaFoldDB" id="A0A2H3K995"/>
<reference evidence="9 10" key="1">
    <citation type="submission" date="2017-09" db="EMBL/GenBank/DDBJ databases">
        <title>Whole genomes of Flavobacteriaceae.</title>
        <authorList>
            <person name="Stine C."/>
            <person name="Li C."/>
            <person name="Tadesse D."/>
        </authorList>
    </citation>
    <scope>NUCLEOTIDE SEQUENCE [LARGE SCALE GENOMIC DNA]</scope>
    <source>
        <strain evidence="9 10">ATCC 35036</strain>
    </source>
</reference>
<dbReference type="GO" id="GO:0009007">
    <property type="term" value="F:site-specific DNA-methyltransferase (adenine-specific) activity"/>
    <property type="evidence" value="ECO:0007669"/>
    <property type="project" value="UniProtKB-EC"/>
</dbReference>
<feature type="domain" description="Type ISP restriction-modification enzyme coupler" evidence="8">
    <location>
        <begin position="155"/>
        <end position="275"/>
    </location>
</feature>
<dbReference type="InterPro" id="IPR002052">
    <property type="entry name" value="DNA_methylase_N6_adenine_CS"/>
</dbReference>
<comment type="catalytic activity">
    <reaction evidence="5">
        <text>a 2'-deoxyadenosine in DNA + S-adenosyl-L-methionine = an N(6)-methyl-2'-deoxyadenosine in DNA + S-adenosyl-L-homocysteine + H(+)</text>
        <dbReference type="Rhea" id="RHEA:15197"/>
        <dbReference type="Rhea" id="RHEA-COMP:12418"/>
        <dbReference type="Rhea" id="RHEA-COMP:12419"/>
        <dbReference type="ChEBI" id="CHEBI:15378"/>
        <dbReference type="ChEBI" id="CHEBI:57856"/>
        <dbReference type="ChEBI" id="CHEBI:59789"/>
        <dbReference type="ChEBI" id="CHEBI:90615"/>
        <dbReference type="ChEBI" id="CHEBI:90616"/>
        <dbReference type="EC" id="2.1.1.72"/>
    </reaction>
</comment>
<dbReference type="InterPro" id="IPR041635">
    <property type="entry name" value="Type_ISP_LLaBIII_C"/>
</dbReference>
<dbReference type="PRINTS" id="PR00507">
    <property type="entry name" value="N12N6MTFRASE"/>
</dbReference>
<protein>
    <recommendedName>
        <fullName evidence="1">site-specific DNA-methyltransferase (adenine-specific)</fullName>
        <ecNumber evidence="1">2.1.1.72</ecNumber>
    </recommendedName>
</protein>
<keyword evidence="4" id="KW-0949">S-adenosyl-L-methionine</keyword>
<evidence type="ECO:0000256" key="2">
    <source>
        <dbReference type="ARBA" id="ARBA00022603"/>
    </source>
</evidence>
<evidence type="ECO:0000259" key="6">
    <source>
        <dbReference type="Pfam" id="PF07669"/>
    </source>
</evidence>
<proteinExistence type="predicted"/>
<dbReference type="InterPro" id="IPR011639">
    <property type="entry name" value="MethylTrfase_TaqI-like_dom"/>
</dbReference>
<dbReference type="PROSITE" id="PS00092">
    <property type="entry name" value="N6_MTASE"/>
    <property type="match status" value="1"/>
</dbReference>
<dbReference type="RefSeq" id="WP_097554718.1">
    <property type="nucleotide sequence ID" value="NZ_PCMW01000085.1"/>
</dbReference>
<evidence type="ECO:0000259" key="7">
    <source>
        <dbReference type="Pfam" id="PF18135"/>
    </source>
</evidence>
<dbReference type="SUPFAM" id="SSF53335">
    <property type="entry name" value="S-adenosyl-L-methionine-dependent methyltransferases"/>
    <property type="match status" value="1"/>
</dbReference>
<evidence type="ECO:0000313" key="10">
    <source>
        <dbReference type="Proteomes" id="UP000220828"/>
    </source>
</evidence>
<dbReference type="Gene3D" id="3.40.50.150">
    <property type="entry name" value="Vaccinia Virus protein VP39"/>
    <property type="match status" value="1"/>
</dbReference>
<dbReference type="Pfam" id="PF18135">
    <property type="entry name" value="Type_ISP_C"/>
    <property type="match status" value="1"/>
</dbReference>
<organism evidence="9 10">
    <name type="scientific">Flavobacterium branchiophilum</name>
    <dbReference type="NCBI Taxonomy" id="55197"/>
    <lineage>
        <taxon>Bacteria</taxon>
        <taxon>Pseudomonadati</taxon>
        <taxon>Bacteroidota</taxon>
        <taxon>Flavobacteriia</taxon>
        <taxon>Flavobacteriales</taxon>
        <taxon>Flavobacteriaceae</taxon>
        <taxon>Flavobacterium</taxon>
    </lineage>
</organism>
<dbReference type="EMBL" id="PCMW01000085">
    <property type="protein sequence ID" value="PDS22596.1"/>
    <property type="molecule type" value="Genomic_DNA"/>
</dbReference>
<feature type="domain" description="Type II methyltransferase M.TaqI-like" evidence="6">
    <location>
        <begin position="427"/>
        <end position="545"/>
    </location>
</feature>
<evidence type="ECO:0000313" key="9">
    <source>
        <dbReference type="EMBL" id="PDS22596.1"/>
    </source>
</evidence>
<dbReference type="InterPro" id="IPR053980">
    <property type="entry name" value="ISP_coupler"/>
</dbReference>
<dbReference type="InterPro" id="IPR050953">
    <property type="entry name" value="N4_N6_ade-DNA_methylase"/>
</dbReference>
<evidence type="ECO:0000256" key="1">
    <source>
        <dbReference type="ARBA" id="ARBA00011900"/>
    </source>
</evidence>
<dbReference type="GO" id="GO:0003676">
    <property type="term" value="F:nucleic acid binding"/>
    <property type="evidence" value="ECO:0007669"/>
    <property type="project" value="InterPro"/>
</dbReference>
<dbReference type="Proteomes" id="UP000220828">
    <property type="component" value="Unassembled WGS sequence"/>
</dbReference>
<name>A0A2H3K995_9FLAO</name>
<gene>
    <name evidence="9" type="ORF">B0A77_12990</name>
</gene>